<keyword evidence="4 8" id="KW-1003">Cell membrane</keyword>
<sequence>MLESLTAALDQFNGRLYTYVLVVLLIGVGLLLTVLTRGVQVRHFAEMIRYSLGSRRGAEGGISSFQAFAIGMATRIGIGNITGVALALVLGGPGAIFWMWVVAAVGMATSFAEATLAQVFKVRWSDGTFRGGPAYYLTRGLRSRAWGVLFAVLLIFAMVIAMPMVQANTIAVALEAGHGVPTWVTGLVLMVLVGLVVFAGVRGVARAAELLTPLMALVYIGIALVIIALNIQAVPGYLSDIVAGAFGLREGLAGLGGGVVAAMLNGAQRGLFTNEAGMGTNPNAAATATVRHPVQQGLIQSLGVFVDSVLICTATAFIILSAGAPLYVPGQTQRQAAGDLTTQAVTAQLGGAMVWPMTIMIFFFGFSSILGAFAYAQVNADFLRGRHGRVHLLATCAVITTGIGSVLALHTVWVFMDTAMALITIVNLIGLIVLSRWVAGVLRDYETQRRQGVREPTFDGDDNPHLPGQLESDVWNARGLTHGGSPHGGSAPVDPRLH</sequence>
<dbReference type="Pfam" id="PF01235">
    <property type="entry name" value="Na_Ala_symp"/>
    <property type="match status" value="1"/>
</dbReference>
<evidence type="ECO:0000256" key="9">
    <source>
        <dbReference type="SAM" id="MobiDB-lite"/>
    </source>
</evidence>
<gene>
    <name evidence="10" type="ORF">GCM10025883_39510</name>
</gene>
<feature type="transmembrane region" description="Helical" evidence="8">
    <location>
        <begin position="16"/>
        <end position="39"/>
    </location>
</feature>
<name>A0ABQ6IWC4_9MICO</name>
<comment type="caution">
    <text evidence="10">The sequence shown here is derived from an EMBL/GenBank/DDBJ whole genome shotgun (WGS) entry which is preliminary data.</text>
</comment>
<feature type="transmembrane region" description="Helical" evidence="8">
    <location>
        <begin position="145"/>
        <end position="163"/>
    </location>
</feature>
<keyword evidence="8" id="KW-0769">Symport</keyword>
<keyword evidence="3 8" id="KW-0813">Transport</keyword>
<feature type="transmembrane region" description="Helical" evidence="8">
    <location>
        <begin position="216"/>
        <end position="235"/>
    </location>
</feature>
<dbReference type="RefSeq" id="WP_284305392.1">
    <property type="nucleotide sequence ID" value="NZ_BSUO01000001.1"/>
</dbReference>
<dbReference type="PANTHER" id="PTHR30330:SF1">
    <property type="entry name" value="AMINO-ACID CARRIER PROTEIN ALST"/>
    <property type="match status" value="1"/>
</dbReference>
<feature type="transmembrane region" description="Helical" evidence="8">
    <location>
        <begin position="183"/>
        <end position="204"/>
    </location>
</feature>
<feature type="transmembrane region" description="Helical" evidence="8">
    <location>
        <begin position="354"/>
        <end position="378"/>
    </location>
</feature>
<feature type="transmembrane region" description="Helical" evidence="8">
    <location>
        <begin position="390"/>
        <end position="413"/>
    </location>
</feature>
<feature type="transmembrane region" description="Helical" evidence="8">
    <location>
        <begin position="304"/>
        <end position="328"/>
    </location>
</feature>
<organism evidence="10 11">
    <name type="scientific">Mobilicoccus caccae</name>
    <dbReference type="NCBI Taxonomy" id="1859295"/>
    <lineage>
        <taxon>Bacteria</taxon>
        <taxon>Bacillati</taxon>
        <taxon>Actinomycetota</taxon>
        <taxon>Actinomycetes</taxon>
        <taxon>Micrococcales</taxon>
        <taxon>Dermatophilaceae</taxon>
        <taxon>Mobilicoccus</taxon>
    </lineage>
</organism>
<evidence type="ECO:0000256" key="5">
    <source>
        <dbReference type="ARBA" id="ARBA00022692"/>
    </source>
</evidence>
<dbReference type="PROSITE" id="PS00873">
    <property type="entry name" value="NA_ALANINE_SYMP"/>
    <property type="match status" value="1"/>
</dbReference>
<comment type="subcellular location">
    <subcellularLocation>
        <location evidence="1 8">Cell membrane</location>
        <topology evidence="1 8">Multi-pass membrane protein</topology>
    </subcellularLocation>
</comment>
<feature type="transmembrane region" description="Helical" evidence="8">
    <location>
        <begin position="96"/>
        <end position="120"/>
    </location>
</feature>
<evidence type="ECO:0000256" key="2">
    <source>
        <dbReference type="ARBA" id="ARBA00009261"/>
    </source>
</evidence>
<dbReference type="PRINTS" id="PR00175">
    <property type="entry name" value="NAALASMPORT"/>
</dbReference>
<evidence type="ECO:0000256" key="6">
    <source>
        <dbReference type="ARBA" id="ARBA00022989"/>
    </source>
</evidence>
<feature type="transmembrane region" description="Helical" evidence="8">
    <location>
        <begin position="241"/>
        <end position="264"/>
    </location>
</feature>
<evidence type="ECO:0000313" key="11">
    <source>
        <dbReference type="Proteomes" id="UP001157126"/>
    </source>
</evidence>
<dbReference type="Proteomes" id="UP001157126">
    <property type="component" value="Unassembled WGS sequence"/>
</dbReference>
<comment type="similarity">
    <text evidence="2 8">Belongs to the alanine or glycine:cation symporter (AGCS) (TC 2.A.25) family.</text>
</comment>
<accession>A0ABQ6IWC4</accession>
<dbReference type="NCBIfam" id="TIGR00835">
    <property type="entry name" value="agcS"/>
    <property type="match status" value="1"/>
</dbReference>
<keyword evidence="7 8" id="KW-0472">Membrane</keyword>
<evidence type="ECO:0000256" key="4">
    <source>
        <dbReference type="ARBA" id="ARBA00022475"/>
    </source>
</evidence>
<feature type="transmembrane region" description="Helical" evidence="8">
    <location>
        <begin position="65"/>
        <end position="90"/>
    </location>
</feature>
<dbReference type="Gene3D" id="1.20.1740.10">
    <property type="entry name" value="Amino acid/polyamine transporter I"/>
    <property type="match status" value="1"/>
</dbReference>
<evidence type="ECO:0000256" key="8">
    <source>
        <dbReference type="RuleBase" id="RU363064"/>
    </source>
</evidence>
<evidence type="ECO:0000256" key="1">
    <source>
        <dbReference type="ARBA" id="ARBA00004651"/>
    </source>
</evidence>
<evidence type="ECO:0000256" key="7">
    <source>
        <dbReference type="ARBA" id="ARBA00023136"/>
    </source>
</evidence>
<protein>
    <submittedName>
        <fullName evidence="10">Sodium:alanine symporter</fullName>
    </submittedName>
</protein>
<feature type="transmembrane region" description="Helical" evidence="8">
    <location>
        <begin position="419"/>
        <end position="439"/>
    </location>
</feature>
<dbReference type="EMBL" id="BSUO01000001">
    <property type="protein sequence ID" value="GMA41906.1"/>
    <property type="molecule type" value="Genomic_DNA"/>
</dbReference>
<keyword evidence="5 8" id="KW-0812">Transmembrane</keyword>
<evidence type="ECO:0000256" key="3">
    <source>
        <dbReference type="ARBA" id="ARBA00022448"/>
    </source>
</evidence>
<dbReference type="PANTHER" id="PTHR30330">
    <property type="entry name" value="AGSS FAMILY TRANSPORTER, SODIUM-ALANINE"/>
    <property type="match status" value="1"/>
</dbReference>
<feature type="region of interest" description="Disordered" evidence="9">
    <location>
        <begin position="477"/>
        <end position="498"/>
    </location>
</feature>
<dbReference type="InterPro" id="IPR001463">
    <property type="entry name" value="Na/Ala_symport"/>
</dbReference>
<proteinExistence type="inferred from homology"/>
<keyword evidence="11" id="KW-1185">Reference proteome</keyword>
<keyword evidence="6 8" id="KW-1133">Transmembrane helix</keyword>
<reference evidence="11" key="1">
    <citation type="journal article" date="2019" name="Int. J. Syst. Evol. Microbiol.">
        <title>The Global Catalogue of Microorganisms (GCM) 10K type strain sequencing project: providing services to taxonomists for standard genome sequencing and annotation.</title>
        <authorList>
            <consortium name="The Broad Institute Genomics Platform"/>
            <consortium name="The Broad Institute Genome Sequencing Center for Infectious Disease"/>
            <person name="Wu L."/>
            <person name="Ma J."/>
        </authorList>
    </citation>
    <scope>NUCLEOTIDE SEQUENCE [LARGE SCALE GENOMIC DNA]</scope>
    <source>
        <strain evidence="11">NBRC 113072</strain>
    </source>
</reference>
<evidence type="ECO:0000313" key="10">
    <source>
        <dbReference type="EMBL" id="GMA41906.1"/>
    </source>
</evidence>